<keyword evidence="3" id="KW-1003">Cell membrane</keyword>
<comment type="similarity">
    <text evidence="2">Belongs to the UPF0104 family.</text>
</comment>
<evidence type="ECO:0000256" key="2">
    <source>
        <dbReference type="ARBA" id="ARBA00011061"/>
    </source>
</evidence>
<evidence type="ECO:0000256" key="1">
    <source>
        <dbReference type="ARBA" id="ARBA00004651"/>
    </source>
</evidence>
<keyword evidence="5 7" id="KW-1133">Transmembrane helix</keyword>
<organism evidence="8 9">
    <name type="scientific">Candidatus Methanoperedens nitratireducens</name>
    <dbReference type="NCBI Taxonomy" id="1392998"/>
    <lineage>
        <taxon>Archaea</taxon>
        <taxon>Methanobacteriati</taxon>
        <taxon>Methanobacteriota</taxon>
        <taxon>Stenosarchaea group</taxon>
        <taxon>Methanomicrobia</taxon>
        <taxon>Methanosarcinales</taxon>
        <taxon>ANME-2 cluster</taxon>
        <taxon>Candidatus Methanoperedentaceae</taxon>
        <taxon>Candidatus Methanoperedens</taxon>
    </lineage>
</organism>
<keyword evidence="6 7" id="KW-0472">Membrane</keyword>
<keyword evidence="4 7" id="KW-0812">Transmembrane</keyword>
<feature type="transmembrane region" description="Helical" evidence="7">
    <location>
        <begin position="38"/>
        <end position="63"/>
    </location>
</feature>
<dbReference type="PANTHER" id="PTHR39087">
    <property type="entry name" value="UPF0104 MEMBRANE PROTEIN MJ1595"/>
    <property type="match status" value="1"/>
</dbReference>
<dbReference type="PANTHER" id="PTHR39087:SF2">
    <property type="entry name" value="UPF0104 MEMBRANE PROTEIN MJ1595"/>
    <property type="match status" value="1"/>
</dbReference>
<dbReference type="NCBIfam" id="TIGR00374">
    <property type="entry name" value="flippase-like domain"/>
    <property type="match status" value="1"/>
</dbReference>
<reference evidence="8 9" key="1">
    <citation type="submission" date="2015-09" db="EMBL/GenBank/DDBJ databases">
        <title>A metagenomics-based metabolic model of nitrate-dependent anaerobic oxidation of methane by Methanoperedens-like archaea.</title>
        <authorList>
            <person name="Arshad A."/>
            <person name="Speth D.R."/>
            <person name="De Graaf R.M."/>
            <person name="Op Den Camp H.J."/>
            <person name="Jetten M.S."/>
            <person name="Welte C.U."/>
        </authorList>
    </citation>
    <scope>NUCLEOTIDE SEQUENCE [LARGE SCALE GENOMIC DNA]</scope>
</reference>
<dbReference type="Pfam" id="PF03706">
    <property type="entry name" value="LPG_synthase_TM"/>
    <property type="match status" value="1"/>
</dbReference>
<dbReference type="InterPro" id="IPR022791">
    <property type="entry name" value="L-PG_synthase/AglD"/>
</dbReference>
<feature type="transmembrane region" description="Helical" evidence="7">
    <location>
        <begin position="149"/>
        <end position="170"/>
    </location>
</feature>
<feature type="transmembrane region" description="Helical" evidence="7">
    <location>
        <begin position="236"/>
        <end position="256"/>
    </location>
</feature>
<comment type="caution">
    <text evidence="8">The sequence shown here is derived from an EMBL/GenBank/DDBJ whole genome shotgun (WGS) entry which is preliminary data.</text>
</comment>
<gene>
    <name evidence="8" type="ORF">MPEBLZ_02185</name>
</gene>
<evidence type="ECO:0000313" key="8">
    <source>
        <dbReference type="EMBL" id="KPQ43227.1"/>
    </source>
</evidence>
<dbReference type="AlphaFoldDB" id="A0A0P8DZD0"/>
<proteinExistence type="inferred from homology"/>
<name>A0A0P8DZD0_9EURY</name>
<feature type="transmembrane region" description="Helical" evidence="7">
    <location>
        <begin position="7"/>
        <end position="26"/>
    </location>
</feature>
<dbReference type="Proteomes" id="UP000050360">
    <property type="component" value="Unassembled WGS sequence"/>
</dbReference>
<evidence type="ECO:0000256" key="5">
    <source>
        <dbReference type="ARBA" id="ARBA00022989"/>
    </source>
</evidence>
<protein>
    <recommendedName>
        <fullName evidence="10">Flippase-like domain-containing protein</fullName>
    </recommendedName>
</protein>
<evidence type="ECO:0008006" key="10">
    <source>
        <dbReference type="Google" id="ProtNLM"/>
    </source>
</evidence>
<evidence type="ECO:0000313" key="9">
    <source>
        <dbReference type="Proteomes" id="UP000050360"/>
    </source>
</evidence>
<feature type="transmembrane region" description="Helical" evidence="7">
    <location>
        <begin position="263"/>
        <end position="283"/>
    </location>
</feature>
<accession>A0A0P8DZD0</accession>
<evidence type="ECO:0000256" key="4">
    <source>
        <dbReference type="ARBA" id="ARBA00022692"/>
    </source>
</evidence>
<evidence type="ECO:0000256" key="3">
    <source>
        <dbReference type="ARBA" id="ARBA00022475"/>
    </source>
</evidence>
<evidence type="ECO:0000256" key="6">
    <source>
        <dbReference type="ARBA" id="ARBA00023136"/>
    </source>
</evidence>
<feature type="transmembrane region" description="Helical" evidence="7">
    <location>
        <begin position="209"/>
        <end position="230"/>
    </location>
</feature>
<sequence>MKKLHLFIQIIIGVSIIAFILNKLNLNEIFEVLKKTDLSYFIMACLSYLFLDLILALRLSYLLKKIGHEMKLKDVFLSHMGGMIIGDITPGRSGYFLTPLILRKKSGVPITEGMACIFAPQGIEFILKVAGAVAAIIYLSFYLNIEKNFIIYAGIGSVILLVVGILMLLVSWNNEKMTSKFLVRIPFLNKFTENLSSFKDRSILIKDSLNIILILYTMGWIFAALQWYFLGKAIGIEISFFIFFLLHPLITILMFVPLSPAGLGLMEGGIILVFSFFGISPALGMAFSVLVRVSILVVDIIGLKTVISVSGRTQSEEW</sequence>
<evidence type="ECO:0000256" key="7">
    <source>
        <dbReference type="SAM" id="Phobius"/>
    </source>
</evidence>
<comment type="subcellular location">
    <subcellularLocation>
        <location evidence="1">Cell membrane</location>
        <topology evidence="1">Multi-pass membrane protein</topology>
    </subcellularLocation>
</comment>
<dbReference type="GO" id="GO:0005886">
    <property type="term" value="C:plasma membrane"/>
    <property type="evidence" value="ECO:0007669"/>
    <property type="project" value="UniProtKB-SubCell"/>
</dbReference>
<dbReference type="EMBL" id="LKCM01000167">
    <property type="protein sequence ID" value="KPQ43227.1"/>
    <property type="molecule type" value="Genomic_DNA"/>
</dbReference>
<feature type="transmembrane region" description="Helical" evidence="7">
    <location>
        <begin position="125"/>
        <end position="143"/>
    </location>
</feature>